<keyword evidence="7" id="KW-0687">Ribonucleoprotein</keyword>
<dbReference type="CDD" id="cd02440">
    <property type="entry name" value="AdoMet_MTases"/>
    <property type="match status" value="1"/>
</dbReference>
<dbReference type="AlphaFoldDB" id="A0A849L509"/>
<comment type="subcellular location">
    <subcellularLocation>
        <location evidence="6">Cytoplasm</location>
    </subcellularLocation>
</comment>
<dbReference type="GO" id="GO:0005737">
    <property type="term" value="C:cytoplasm"/>
    <property type="evidence" value="ECO:0007669"/>
    <property type="project" value="UniProtKB-SubCell"/>
</dbReference>
<evidence type="ECO:0000313" key="7">
    <source>
        <dbReference type="EMBL" id="NNU81272.1"/>
    </source>
</evidence>
<comment type="caution">
    <text evidence="7">The sequence shown here is derived from an EMBL/GenBank/DDBJ whole genome shotgun (WGS) entry which is preliminary data.</text>
</comment>
<evidence type="ECO:0000256" key="3">
    <source>
        <dbReference type="ARBA" id="ARBA00022603"/>
    </source>
</evidence>
<organism evidence="7 8">
    <name type="scientific">Halovulum dunhuangense</name>
    <dbReference type="NCBI Taxonomy" id="1505036"/>
    <lineage>
        <taxon>Bacteria</taxon>
        <taxon>Pseudomonadati</taxon>
        <taxon>Pseudomonadota</taxon>
        <taxon>Alphaproteobacteria</taxon>
        <taxon>Rhodobacterales</taxon>
        <taxon>Paracoccaceae</taxon>
        <taxon>Halovulum</taxon>
    </lineage>
</organism>
<dbReference type="EMBL" id="JABFBC010000002">
    <property type="protein sequence ID" value="NNU81272.1"/>
    <property type="molecule type" value="Genomic_DNA"/>
</dbReference>
<keyword evidence="5 6" id="KW-0949">S-adenosyl-L-methionine</keyword>
<reference evidence="7 8" key="1">
    <citation type="submission" date="2020-05" db="EMBL/GenBank/DDBJ databases">
        <title>Gimesia benthica sp. nov., a novel planctomycete isolated from a deep-sea water sample of the Northwest Indian Ocean.</title>
        <authorList>
            <person name="Wang J."/>
            <person name="Ruan C."/>
            <person name="Song L."/>
            <person name="Zhu Y."/>
            <person name="Li A."/>
            <person name="Zheng X."/>
            <person name="Wang L."/>
            <person name="Lu Z."/>
            <person name="Huang Y."/>
            <person name="Du W."/>
            <person name="Zhou Y."/>
            <person name="Huang L."/>
            <person name="Dai X."/>
        </authorList>
    </citation>
    <scope>NUCLEOTIDE SEQUENCE [LARGE SCALE GENOMIC DNA]</scope>
    <source>
        <strain evidence="7 8">YYQ-30</strain>
    </source>
</reference>
<dbReference type="InterPro" id="IPR004498">
    <property type="entry name" value="Ribosomal_PrmA_MeTrfase"/>
</dbReference>
<dbReference type="EC" id="2.1.1.-" evidence="6"/>
<dbReference type="Pfam" id="PF06325">
    <property type="entry name" value="PrmA"/>
    <property type="match status" value="1"/>
</dbReference>
<feature type="binding site" evidence="6">
    <location>
        <position position="132"/>
    </location>
    <ligand>
        <name>S-adenosyl-L-methionine</name>
        <dbReference type="ChEBI" id="CHEBI:59789"/>
    </ligand>
</feature>
<dbReference type="Gene3D" id="3.40.50.150">
    <property type="entry name" value="Vaccinia Virus protein VP39"/>
    <property type="match status" value="1"/>
</dbReference>
<sequence length="289" mass="30914">MTTWTALTSLPGEDRAAALADAIDEMTPSPTGVGIFEIEDGSGLWEVGGYFTQKPDVAALDLMAAMHGARPFAVSRVEDRDWVAQVRRELTPVEAGRFVVFGSHDRDTIPENRIGLEIEAAMAFGTGHHGTTRGCLLALDRLMRQGMVAGNTADIGCGTGVLAMAARRAFKRDVIASDIDPVAVATAVANMHANRIGAAVPVVCGAGFRNPALRTRAPYDLVFANILARPLVQLAPDMARHIRPGGVAILSGILNRQARRVEGVYAGHGFSRIDRINLGEWVTLVLRRG</sequence>
<keyword evidence="8" id="KW-1185">Reference proteome</keyword>
<evidence type="ECO:0000256" key="6">
    <source>
        <dbReference type="HAMAP-Rule" id="MF_00735"/>
    </source>
</evidence>
<evidence type="ECO:0000256" key="2">
    <source>
        <dbReference type="ARBA" id="ARBA00022490"/>
    </source>
</evidence>
<proteinExistence type="inferred from homology"/>
<feature type="binding site" evidence="6">
    <location>
        <position position="225"/>
    </location>
    <ligand>
        <name>S-adenosyl-L-methionine</name>
        <dbReference type="ChEBI" id="CHEBI:59789"/>
    </ligand>
</feature>
<dbReference type="GO" id="GO:0005840">
    <property type="term" value="C:ribosome"/>
    <property type="evidence" value="ECO:0007669"/>
    <property type="project" value="UniProtKB-KW"/>
</dbReference>
<accession>A0A849L509</accession>
<evidence type="ECO:0000313" key="8">
    <source>
        <dbReference type="Proteomes" id="UP000572377"/>
    </source>
</evidence>
<keyword evidence="7" id="KW-0689">Ribosomal protein</keyword>
<comment type="catalytic activity">
    <reaction evidence="6">
        <text>L-lysyl-[protein] + 3 S-adenosyl-L-methionine = N(6),N(6),N(6)-trimethyl-L-lysyl-[protein] + 3 S-adenosyl-L-homocysteine + 3 H(+)</text>
        <dbReference type="Rhea" id="RHEA:54192"/>
        <dbReference type="Rhea" id="RHEA-COMP:9752"/>
        <dbReference type="Rhea" id="RHEA-COMP:13826"/>
        <dbReference type="ChEBI" id="CHEBI:15378"/>
        <dbReference type="ChEBI" id="CHEBI:29969"/>
        <dbReference type="ChEBI" id="CHEBI:57856"/>
        <dbReference type="ChEBI" id="CHEBI:59789"/>
        <dbReference type="ChEBI" id="CHEBI:61961"/>
    </reaction>
</comment>
<dbReference type="GO" id="GO:0032259">
    <property type="term" value="P:methylation"/>
    <property type="evidence" value="ECO:0007669"/>
    <property type="project" value="UniProtKB-KW"/>
</dbReference>
<dbReference type="GO" id="GO:0008276">
    <property type="term" value="F:protein methyltransferase activity"/>
    <property type="evidence" value="ECO:0007669"/>
    <property type="project" value="UniProtKB-UniRule"/>
</dbReference>
<keyword evidence="4 6" id="KW-0808">Transferase</keyword>
<dbReference type="RefSeq" id="WP_171326072.1">
    <property type="nucleotide sequence ID" value="NZ_JABFBC010000002.1"/>
</dbReference>
<dbReference type="PANTHER" id="PTHR43648">
    <property type="entry name" value="ELECTRON TRANSFER FLAVOPROTEIN BETA SUBUNIT LYSINE METHYLTRANSFERASE"/>
    <property type="match status" value="1"/>
</dbReference>
<name>A0A849L509_9RHOB</name>
<feature type="binding site" evidence="6">
    <location>
        <position position="156"/>
    </location>
    <ligand>
        <name>S-adenosyl-L-methionine</name>
        <dbReference type="ChEBI" id="CHEBI:59789"/>
    </ligand>
</feature>
<dbReference type="InterPro" id="IPR050078">
    <property type="entry name" value="Ribosomal_L11_MeTrfase_PrmA"/>
</dbReference>
<evidence type="ECO:0000256" key="1">
    <source>
        <dbReference type="ARBA" id="ARBA00009741"/>
    </source>
</evidence>
<dbReference type="Proteomes" id="UP000572377">
    <property type="component" value="Unassembled WGS sequence"/>
</dbReference>
<dbReference type="HAMAP" id="MF_00735">
    <property type="entry name" value="Methyltr_PrmA"/>
    <property type="match status" value="1"/>
</dbReference>
<gene>
    <name evidence="6" type="primary">prmA</name>
    <name evidence="7" type="ORF">HMH01_12575</name>
</gene>
<keyword evidence="3 6" id="KW-0489">Methyltransferase</keyword>
<comment type="similarity">
    <text evidence="1 6">Belongs to the methyltransferase superfamily. PrmA family.</text>
</comment>
<evidence type="ECO:0000256" key="4">
    <source>
        <dbReference type="ARBA" id="ARBA00022679"/>
    </source>
</evidence>
<feature type="binding site" evidence="6">
    <location>
        <position position="178"/>
    </location>
    <ligand>
        <name>S-adenosyl-L-methionine</name>
        <dbReference type="ChEBI" id="CHEBI:59789"/>
    </ligand>
</feature>
<evidence type="ECO:0000256" key="5">
    <source>
        <dbReference type="ARBA" id="ARBA00022691"/>
    </source>
</evidence>
<dbReference type="SUPFAM" id="SSF53335">
    <property type="entry name" value="S-adenosyl-L-methionine-dependent methyltransferases"/>
    <property type="match status" value="1"/>
</dbReference>
<protein>
    <recommendedName>
        <fullName evidence="6">Ribosomal protein L11 methyltransferase</fullName>
        <shortName evidence="6">L11 Mtase</shortName>
        <ecNumber evidence="6">2.1.1.-</ecNumber>
    </recommendedName>
</protein>
<comment type="function">
    <text evidence="6">Methylates ribosomal protein L11.</text>
</comment>
<dbReference type="InterPro" id="IPR029063">
    <property type="entry name" value="SAM-dependent_MTases_sf"/>
</dbReference>
<keyword evidence="2 6" id="KW-0963">Cytoplasm</keyword>
<dbReference type="PANTHER" id="PTHR43648:SF1">
    <property type="entry name" value="ELECTRON TRANSFER FLAVOPROTEIN BETA SUBUNIT LYSINE METHYLTRANSFERASE"/>
    <property type="match status" value="1"/>
</dbReference>